<dbReference type="EMBL" id="JABCKV010000034">
    <property type="protein sequence ID" value="KAG5645690.1"/>
    <property type="molecule type" value="Genomic_DNA"/>
</dbReference>
<evidence type="ECO:0000256" key="1">
    <source>
        <dbReference type="SAM" id="MobiDB-lite"/>
    </source>
</evidence>
<comment type="caution">
    <text evidence="2">The sequence shown here is derived from an EMBL/GenBank/DDBJ whole genome shotgun (WGS) entry which is preliminary data.</text>
</comment>
<feature type="region of interest" description="Disordered" evidence="1">
    <location>
        <begin position="1"/>
        <end position="23"/>
    </location>
</feature>
<name>A0A9P7KEA2_9AGAR</name>
<gene>
    <name evidence="2" type="ORF">DXG03_005528</name>
</gene>
<feature type="compositionally biased region" description="Polar residues" evidence="1">
    <location>
        <begin position="328"/>
        <end position="341"/>
    </location>
</feature>
<keyword evidence="3" id="KW-1185">Reference proteome</keyword>
<dbReference type="OrthoDB" id="5568181at2759"/>
<dbReference type="AlphaFoldDB" id="A0A9P7KEA2"/>
<reference evidence="2" key="2">
    <citation type="submission" date="2021-10" db="EMBL/GenBank/DDBJ databases">
        <title>Phylogenomics reveals ancestral predisposition of the termite-cultivated fungus Termitomyces towards a domesticated lifestyle.</title>
        <authorList>
            <person name="Auxier B."/>
            <person name="Grum-Grzhimaylo A."/>
            <person name="Cardenas M.E."/>
            <person name="Lodge J.D."/>
            <person name="Laessoe T."/>
            <person name="Pedersen O."/>
            <person name="Smith M.E."/>
            <person name="Kuyper T.W."/>
            <person name="Franco-Molano E.A."/>
            <person name="Baroni T.J."/>
            <person name="Aanen D.K."/>
        </authorList>
    </citation>
    <scope>NUCLEOTIDE SEQUENCE</scope>
    <source>
        <strain evidence="2">AP01</strain>
        <tissue evidence="2">Mycelium</tissue>
    </source>
</reference>
<evidence type="ECO:0000313" key="3">
    <source>
        <dbReference type="Proteomes" id="UP000775547"/>
    </source>
</evidence>
<proteinExistence type="predicted"/>
<protein>
    <recommendedName>
        <fullName evidence="4">Mediator of RNA polymerase II transcription subunit 8</fullName>
    </recommendedName>
</protein>
<evidence type="ECO:0008006" key="4">
    <source>
        <dbReference type="Google" id="ProtNLM"/>
    </source>
</evidence>
<dbReference type="Gene3D" id="1.20.58.1710">
    <property type="match status" value="1"/>
</dbReference>
<feature type="region of interest" description="Disordered" evidence="1">
    <location>
        <begin position="239"/>
        <end position="341"/>
    </location>
</feature>
<organism evidence="2 3">
    <name type="scientific">Asterophora parasitica</name>
    <dbReference type="NCBI Taxonomy" id="117018"/>
    <lineage>
        <taxon>Eukaryota</taxon>
        <taxon>Fungi</taxon>
        <taxon>Dikarya</taxon>
        <taxon>Basidiomycota</taxon>
        <taxon>Agaricomycotina</taxon>
        <taxon>Agaricomycetes</taxon>
        <taxon>Agaricomycetidae</taxon>
        <taxon>Agaricales</taxon>
        <taxon>Tricholomatineae</taxon>
        <taxon>Lyophyllaceae</taxon>
        <taxon>Asterophora</taxon>
    </lineage>
</organism>
<evidence type="ECO:0000313" key="2">
    <source>
        <dbReference type="EMBL" id="KAG5645690.1"/>
    </source>
</evidence>
<feature type="compositionally biased region" description="Low complexity" evidence="1">
    <location>
        <begin position="7"/>
        <end position="19"/>
    </location>
</feature>
<feature type="compositionally biased region" description="Basic and acidic residues" evidence="1">
    <location>
        <begin position="245"/>
        <end position="256"/>
    </location>
</feature>
<sequence>MSTFHNPPSAGSGPPVSGPLTTSGLPISQLESLRFKASQIIDSIQSLQRTIEAGHMAAMPAWPDILSKYNILLSQTHSFSMGLTGTLSAPSTAQGSRAGGSGGSTASGNILERVALHPSAALTDAQLDGEVIPLLRNQQTTDVLRVENDTVRRLADHMVTKGSLGVLGVAGAVPAPPPVHVPFGMGSGARKPVEYGDVLAECEEIRGAHDRRVERAVRAVTMLRERFDWRARVEVEVEEPEELEWDPRIHPQVMDHDMDDGEDGEDHNGEDTGVEDSPSAVNGDVGMDDEGEGEGASSDEDEVQALVDSTMDMHSSPVTPTVPLLSNALANPTHGTTAPTS</sequence>
<dbReference type="Proteomes" id="UP000775547">
    <property type="component" value="Unassembled WGS sequence"/>
</dbReference>
<accession>A0A9P7KEA2</accession>
<reference evidence="2" key="1">
    <citation type="submission" date="2020-07" db="EMBL/GenBank/DDBJ databases">
        <authorList>
            <person name="Nieuwenhuis M."/>
            <person name="Van De Peppel L.J.J."/>
        </authorList>
    </citation>
    <scope>NUCLEOTIDE SEQUENCE</scope>
    <source>
        <strain evidence="2">AP01</strain>
        <tissue evidence="2">Mycelium</tissue>
    </source>
</reference>
<feature type="compositionally biased region" description="Acidic residues" evidence="1">
    <location>
        <begin position="286"/>
        <end position="303"/>
    </location>
</feature>